<evidence type="ECO:0000256" key="2">
    <source>
        <dbReference type="ARBA" id="ARBA00006262"/>
    </source>
</evidence>
<feature type="domain" description="Bicarbonate transporter-like transmembrane" evidence="7">
    <location>
        <begin position="428"/>
        <end position="574"/>
    </location>
</feature>
<keyword evidence="4 6" id="KW-1133">Transmembrane helix</keyword>
<name>A0A7S3UGC2_9CHLO</name>
<reference evidence="8" key="1">
    <citation type="submission" date="2021-01" db="EMBL/GenBank/DDBJ databases">
        <authorList>
            <person name="Corre E."/>
            <person name="Pelletier E."/>
            <person name="Niang G."/>
            <person name="Scheremetjew M."/>
            <person name="Finn R."/>
            <person name="Kale V."/>
            <person name="Holt S."/>
            <person name="Cochrane G."/>
            <person name="Meng A."/>
            <person name="Brown T."/>
            <person name="Cohen L."/>
        </authorList>
    </citation>
    <scope>NUCLEOTIDE SEQUENCE</scope>
    <source>
        <strain evidence="8">CCMP1897</strain>
    </source>
</reference>
<feature type="transmembrane region" description="Helical" evidence="6">
    <location>
        <begin position="333"/>
        <end position="354"/>
    </location>
</feature>
<feature type="transmembrane region" description="Helical" evidence="6">
    <location>
        <begin position="161"/>
        <end position="183"/>
    </location>
</feature>
<comment type="subcellular location">
    <subcellularLocation>
        <location evidence="1">Membrane</location>
        <topology evidence="1">Multi-pass membrane protein</topology>
    </subcellularLocation>
</comment>
<feature type="transmembrane region" description="Helical" evidence="6">
    <location>
        <begin position="525"/>
        <end position="552"/>
    </location>
</feature>
<protein>
    <recommendedName>
        <fullName evidence="7">Bicarbonate transporter-like transmembrane domain-containing protein</fullName>
    </recommendedName>
</protein>
<sequence length="648" mass="73471">MDARATPELPGHRMGWKPFEGIKMDVRNRWPYYKSDWKQGFNASYRILAPATYVFFANIMPSLAFGQQLSDGTDGELNGVNVLAASAMAGFLQSIFGGQPLLIIGVAEPLVLVYKFMYTFCNDNDVDYQAFATVTLFWAGGMMAVMAILNTCKYIHRFSRFSGEIFGLLIAVLFAQQAIVGLVDEFKKDDSSSEDAQEYSWRLFNGVWSILLALGLLLTSLLCVQARGWPFYKGFIRKFVAEYGMAVMVLVWSLIAYIPTGRPSGVPRTLDFPDLFDTGDSWRVVTRLSNLVSWQVFAAMVPGFIITVLYFFDHNVSSQLGQQKDFGLKKPHAYHYDFLLLSFYTWFSGLLGILPANGSLPQSPMHTRACAVLKKDAVKNEALMEEMIEHGEHHGHTYRGKMPKRGSRVALVVMDQEKMESPPLPPEDDKPFFIREQRLSGLLQSLLMGACLFLYPVLQKIPRSVLWGYFLFMAIESLPGNQFWERILLLITDPKKRHTVLKAPHMAFLETVPIRTIIYFTLLQLLALGICYGITWAGVAGIVFPVFIMALVPVREYILPRFFSLPDLQELDALEYEVIEGMNEADEGFDAVLSAMGEDEVEPETVQEILDEEIRPGFRAQFAHSLQRSDIRRRRTSFELERRNSADL</sequence>
<gene>
    <name evidence="8" type="ORF">PSAL00342_LOCUS7960</name>
</gene>
<dbReference type="GO" id="GO:0005886">
    <property type="term" value="C:plasma membrane"/>
    <property type="evidence" value="ECO:0007669"/>
    <property type="project" value="TreeGrafter"/>
</dbReference>
<organism evidence="8">
    <name type="scientific">Picocystis salinarum</name>
    <dbReference type="NCBI Taxonomy" id="88271"/>
    <lineage>
        <taxon>Eukaryota</taxon>
        <taxon>Viridiplantae</taxon>
        <taxon>Chlorophyta</taxon>
        <taxon>Picocystophyceae</taxon>
        <taxon>Picocystales</taxon>
        <taxon>Picocystaceae</taxon>
        <taxon>Picocystis</taxon>
    </lineage>
</organism>
<dbReference type="GO" id="GO:0005452">
    <property type="term" value="F:solute:inorganic anion antiporter activity"/>
    <property type="evidence" value="ECO:0007669"/>
    <property type="project" value="InterPro"/>
</dbReference>
<feature type="transmembrane region" description="Helical" evidence="6">
    <location>
        <begin position="203"/>
        <end position="224"/>
    </location>
</feature>
<dbReference type="AlphaFoldDB" id="A0A7S3UGC2"/>
<evidence type="ECO:0000256" key="4">
    <source>
        <dbReference type="ARBA" id="ARBA00022989"/>
    </source>
</evidence>
<comment type="similarity">
    <text evidence="2">Belongs to the anion exchanger (TC 2.A.31.3) family.</text>
</comment>
<feature type="transmembrane region" description="Helical" evidence="6">
    <location>
        <begin position="101"/>
        <end position="118"/>
    </location>
</feature>
<dbReference type="GO" id="GO:0050801">
    <property type="term" value="P:monoatomic ion homeostasis"/>
    <property type="evidence" value="ECO:0007669"/>
    <property type="project" value="TreeGrafter"/>
</dbReference>
<dbReference type="InterPro" id="IPR011531">
    <property type="entry name" value="HCO3_transpt-like_TM_dom"/>
</dbReference>
<evidence type="ECO:0000256" key="3">
    <source>
        <dbReference type="ARBA" id="ARBA00022692"/>
    </source>
</evidence>
<dbReference type="GO" id="GO:0006820">
    <property type="term" value="P:monoatomic anion transport"/>
    <property type="evidence" value="ECO:0007669"/>
    <property type="project" value="InterPro"/>
</dbReference>
<dbReference type="Pfam" id="PF00955">
    <property type="entry name" value="HCO3_cotransp"/>
    <property type="match status" value="3"/>
</dbReference>
<feature type="domain" description="Bicarbonate transporter-like transmembrane" evidence="7">
    <location>
        <begin position="207"/>
        <end position="377"/>
    </location>
</feature>
<feature type="transmembrane region" description="Helical" evidence="6">
    <location>
        <begin position="130"/>
        <end position="149"/>
    </location>
</feature>
<keyword evidence="5 6" id="KW-0472">Membrane</keyword>
<dbReference type="InterPro" id="IPR003020">
    <property type="entry name" value="HCO3_transpt_euk"/>
</dbReference>
<feature type="transmembrane region" description="Helical" evidence="6">
    <location>
        <begin position="47"/>
        <end position="65"/>
    </location>
</feature>
<feature type="domain" description="Bicarbonate transporter-like transmembrane" evidence="7">
    <location>
        <begin position="18"/>
        <end position="193"/>
    </location>
</feature>
<dbReference type="PANTHER" id="PTHR11453:SF82">
    <property type="entry name" value="BORON TRANSPORTER 1"/>
    <property type="match status" value="1"/>
</dbReference>
<dbReference type="EMBL" id="HBIS01009799">
    <property type="protein sequence ID" value="CAE0614059.1"/>
    <property type="molecule type" value="Transcribed_RNA"/>
</dbReference>
<proteinExistence type="inferred from homology"/>
<evidence type="ECO:0000259" key="7">
    <source>
        <dbReference type="Pfam" id="PF00955"/>
    </source>
</evidence>
<evidence type="ECO:0000313" key="8">
    <source>
        <dbReference type="EMBL" id="CAE0614059.1"/>
    </source>
</evidence>
<feature type="transmembrane region" description="Helical" evidence="6">
    <location>
        <begin position="236"/>
        <end position="258"/>
    </location>
</feature>
<dbReference type="Gene3D" id="1.10.287.570">
    <property type="entry name" value="Helical hairpin bin"/>
    <property type="match status" value="1"/>
</dbReference>
<keyword evidence="3 6" id="KW-0812">Transmembrane</keyword>
<dbReference type="PANTHER" id="PTHR11453">
    <property type="entry name" value="ANION EXCHANGE PROTEIN"/>
    <property type="match status" value="1"/>
</dbReference>
<evidence type="ECO:0000256" key="1">
    <source>
        <dbReference type="ARBA" id="ARBA00004141"/>
    </source>
</evidence>
<feature type="transmembrane region" description="Helical" evidence="6">
    <location>
        <begin position="292"/>
        <end position="312"/>
    </location>
</feature>
<evidence type="ECO:0000256" key="5">
    <source>
        <dbReference type="ARBA" id="ARBA00023136"/>
    </source>
</evidence>
<accession>A0A7S3UGC2</accession>
<evidence type="ECO:0000256" key="6">
    <source>
        <dbReference type="SAM" id="Phobius"/>
    </source>
</evidence>